<dbReference type="EMBL" id="KB446556">
    <property type="protein sequence ID" value="EME86779.1"/>
    <property type="molecule type" value="Genomic_DNA"/>
</dbReference>
<dbReference type="RefSeq" id="XP_007923935.1">
    <property type="nucleotide sequence ID" value="XM_007925744.1"/>
</dbReference>
<evidence type="ECO:0000313" key="2">
    <source>
        <dbReference type="EMBL" id="EME86779.1"/>
    </source>
</evidence>
<gene>
    <name evidence="2" type="ORF">MYCFIDRAFT_172474</name>
</gene>
<proteinExistence type="predicted"/>
<dbReference type="HOGENOM" id="CLU_983944_0_0_1"/>
<reference evidence="2 3" key="1">
    <citation type="journal article" date="2012" name="PLoS Pathog.">
        <title>Diverse lifestyles and strategies of plant pathogenesis encoded in the genomes of eighteen Dothideomycetes fungi.</title>
        <authorList>
            <person name="Ohm R.A."/>
            <person name="Feau N."/>
            <person name="Henrissat B."/>
            <person name="Schoch C.L."/>
            <person name="Horwitz B.A."/>
            <person name="Barry K.W."/>
            <person name="Condon B.J."/>
            <person name="Copeland A.C."/>
            <person name="Dhillon B."/>
            <person name="Glaser F."/>
            <person name="Hesse C.N."/>
            <person name="Kosti I."/>
            <person name="LaButti K."/>
            <person name="Lindquist E.A."/>
            <person name="Lucas S."/>
            <person name="Salamov A.A."/>
            <person name="Bradshaw R.E."/>
            <person name="Ciuffetti L."/>
            <person name="Hamelin R.C."/>
            <person name="Kema G.H.J."/>
            <person name="Lawrence C."/>
            <person name="Scott J.A."/>
            <person name="Spatafora J.W."/>
            <person name="Turgeon B.G."/>
            <person name="de Wit P.J.G.M."/>
            <person name="Zhong S."/>
            <person name="Goodwin S.B."/>
            <person name="Grigoriev I.V."/>
        </authorList>
    </citation>
    <scope>NUCLEOTIDE SEQUENCE [LARGE SCALE GENOMIC DNA]</scope>
    <source>
        <strain evidence="2 3">CIRAD86</strain>
    </source>
</reference>
<keyword evidence="3" id="KW-1185">Reference proteome</keyword>
<dbReference type="VEuPathDB" id="FungiDB:MYCFIDRAFT_172474"/>
<sequence>MAQEEGCGVQLVSSARATDGVDTGRDGLEDTLACEHAIAIALPRSPAGTSIQSRNITCSLRTMEHRGGSSQSESALECAQATGVAALSVSAALINSCAVFATLCTTLVITRPACSSDLITNTQYAASDGNEHSTNNALGRTSRAVNACFLCPFLADKPENLVISRLICCVLACQGLCRTLTICQNNNRDMLIVQQYLSKQSRGDFRRTCDRIANAARSSADARFNQTDRRTDTGATEDTEIHRKLGLYRRLTGHWSGREGGRYVKGRRKVGTARKKRTRRDIQ</sequence>
<dbReference type="Proteomes" id="UP000016932">
    <property type="component" value="Unassembled WGS sequence"/>
</dbReference>
<organism evidence="2 3">
    <name type="scientific">Pseudocercospora fijiensis (strain CIRAD86)</name>
    <name type="common">Black leaf streak disease fungus</name>
    <name type="synonym">Mycosphaerella fijiensis</name>
    <dbReference type="NCBI Taxonomy" id="383855"/>
    <lineage>
        <taxon>Eukaryota</taxon>
        <taxon>Fungi</taxon>
        <taxon>Dikarya</taxon>
        <taxon>Ascomycota</taxon>
        <taxon>Pezizomycotina</taxon>
        <taxon>Dothideomycetes</taxon>
        <taxon>Dothideomycetidae</taxon>
        <taxon>Mycosphaerellales</taxon>
        <taxon>Mycosphaerellaceae</taxon>
        <taxon>Pseudocercospora</taxon>
    </lineage>
</organism>
<dbReference type="AlphaFoldDB" id="M3A6R7"/>
<evidence type="ECO:0000313" key="3">
    <source>
        <dbReference type="Proteomes" id="UP000016932"/>
    </source>
</evidence>
<protein>
    <submittedName>
        <fullName evidence="2">Uncharacterized protein</fullName>
    </submittedName>
</protein>
<dbReference type="KEGG" id="pfj:MYCFIDRAFT_172474"/>
<evidence type="ECO:0000256" key="1">
    <source>
        <dbReference type="SAM" id="MobiDB-lite"/>
    </source>
</evidence>
<accession>M3A6R7</accession>
<dbReference type="GeneID" id="19332800"/>
<name>M3A6R7_PSEFD</name>
<feature type="region of interest" description="Disordered" evidence="1">
    <location>
        <begin position="259"/>
        <end position="283"/>
    </location>
</feature>
<feature type="compositionally biased region" description="Basic residues" evidence="1">
    <location>
        <begin position="264"/>
        <end position="283"/>
    </location>
</feature>